<keyword evidence="6" id="KW-0808">Transferase</keyword>
<dbReference type="GO" id="GO:0005829">
    <property type="term" value="C:cytosol"/>
    <property type="evidence" value="ECO:0007669"/>
    <property type="project" value="TreeGrafter"/>
</dbReference>
<dbReference type="PANTHER" id="PTHR30231:SF4">
    <property type="entry name" value="PROTEIN NEN2"/>
    <property type="match status" value="1"/>
</dbReference>
<sequence>MMIGLRRSPQRRRESAAAAAPHGPLRDYLSTPFPDQGTPLAELPLLAIDVETTGLDVGRDRVIAAGWVPVDGTTIDLSGAQRRIVGMRMDVGDSATVHGITDDAIAAGAVPKEVLVEVLEALAGRVLLAHHASIEIGFLSAACQRVYGAPLVVSCVDTLALQHRVLTEGVGAPADPLPGAVRLWASRERYGLPPYRAHEPLTDALACAELYLAQMAELSLRSAKPLSLKAVQRI</sequence>
<name>A0A852VN12_9MICO</name>
<dbReference type="GO" id="GO:0008408">
    <property type="term" value="F:3'-5' exonuclease activity"/>
    <property type="evidence" value="ECO:0007669"/>
    <property type="project" value="TreeGrafter"/>
</dbReference>
<keyword evidence="3" id="KW-0269">Exonuclease</keyword>
<accession>A0A852VN12</accession>
<dbReference type="EMBL" id="JACCAE010000001">
    <property type="protein sequence ID" value="NYF98447.1"/>
    <property type="molecule type" value="Genomic_DNA"/>
</dbReference>
<feature type="region of interest" description="Disordered" evidence="4">
    <location>
        <begin position="1"/>
        <end position="27"/>
    </location>
</feature>
<dbReference type="InterPro" id="IPR036397">
    <property type="entry name" value="RNaseH_sf"/>
</dbReference>
<dbReference type="InterPro" id="IPR013520">
    <property type="entry name" value="Ribonucl_H"/>
</dbReference>
<dbReference type="Proteomes" id="UP000554054">
    <property type="component" value="Unassembled WGS sequence"/>
</dbReference>
<comment type="caution">
    <text evidence="6">The sequence shown here is derived from an EMBL/GenBank/DDBJ whole genome shotgun (WGS) entry which is preliminary data.</text>
</comment>
<evidence type="ECO:0000256" key="1">
    <source>
        <dbReference type="ARBA" id="ARBA00022722"/>
    </source>
</evidence>
<dbReference type="SMART" id="SM00479">
    <property type="entry name" value="EXOIII"/>
    <property type="match status" value="1"/>
</dbReference>
<proteinExistence type="predicted"/>
<protein>
    <submittedName>
        <fullName evidence="6">DNA polymerase-3 subunit epsilon</fullName>
        <ecNumber evidence="6">2.7.7.7</ecNumber>
    </submittedName>
</protein>
<dbReference type="Pfam" id="PF00929">
    <property type="entry name" value="RNase_T"/>
    <property type="match status" value="1"/>
</dbReference>
<dbReference type="Gene3D" id="3.30.420.10">
    <property type="entry name" value="Ribonuclease H-like superfamily/Ribonuclease H"/>
    <property type="match status" value="1"/>
</dbReference>
<evidence type="ECO:0000256" key="4">
    <source>
        <dbReference type="SAM" id="MobiDB-lite"/>
    </source>
</evidence>
<keyword evidence="1" id="KW-0540">Nuclease</keyword>
<organism evidence="6 7">
    <name type="scientific">Janibacter cremeus</name>
    <dbReference type="NCBI Taxonomy" id="1285192"/>
    <lineage>
        <taxon>Bacteria</taxon>
        <taxon>Bacillati</taxon>
        <taxon>Actinomycetota</taxon>
        <taxon>Actinomycetes</taxon>
        <taxon>Micrococcales</taxon>
        <taxon>Intrasporangiaceae</taxon>
        <taxon>Janibacter</taxon>
    </lineage>
</organism>
<evidence type="ECO:0000313" key="6">
    <source>
        <dbReference type="EMBL" id="NYF98447.1"/>
    </source>
</evidence>
<dbReference type="GO" id="GO:0003887">
    <property type="term" value="F:DNA-directed DNA polymerase activity"/>
    <property type="evidence" value="ECO:0007669"/>
    <property type="project" value="UniProtKB-EC"/>
</dbReference>
<keyword evidence="2" id="KW-0378">Hydrolase</keyword>
<dbReference type="GO" id="GO:0003676">
    <property type="term" value="F:nucleic acid binding"/>
    <property type="evidence" value="ECO:0007669"/>
    <property type="project" value="InterPro"/>
</dbReference>
<evidence type="ECO:0000259" key="5">
    <source>
        <dbReference type="SMART" id="SM00479"/>
    </source>
</evidence>
<feature type="domain" description="Exonuclease" evidence="5">
    <location>
        <begin position="44"/>
        <end position="220"/>
    </location>
</feature>
<dbReference type="InterPro" id="IPR012337">
    <property type="entry name" value="RNaseH-like_sf"/>
</dbReference>
<evidence type="ECO:0000256" key="2">
    <source>
        <dbReference type="ARBA" id="ARBA00022801"/>
    </source>
</evidence>
<keyword evidence="7" id="KW-1185">Reference proteome</keyword>
<keyword evidence="6" id="KW-0548">Nucleotidyltransferase</keyword>
<evidence type="ECO:0000313" key="7">
    <source>
        <dbReference type="Proteomes" id="UP000554054"/>
    </source>
</evidence>
<evidence type="ECO:0000256" key="3">
    <source>
        <dbReference type="ARBA" id="ARBA00022839"/>
    </source>
</evidence>
<dbReference type="PANTHER" id="PTHR30231">
    <property type="entry name" value="DNA POLYMERASE III SUBUNIT EPSILON"/>
    <property type="match status" value="1"/>
</dbReference>
<dbReference type="AlphaFoldDB" id="A0A852VN12"/>
<gene>
    <name evidence="6" type="ORF">BJY20_001839</name>
</gene>
<dbReference type="EC" id="2.7.7.7" evidence="6"/>
<dbReference type="CDD" id="cd06127">
    <property type="entry name" value="DEDDh"/>
    <property type="match status" value="1"/>
</dbReference>
<reference evidence="6 7" key="1">
    <citation type="submission" date="2020-07" db="EMBL/GenBank/DDBJ databases">
        <title>Sequencing the genomes of 1000 actinobacteria strains.</title>
        <authorList>
            <person name="Klenk H.-P."/>
        </authorList>
    </citation>
    <scope>NUCLEOTIDE SEQUENCE [LARGE SCALE GENOMIC DNA]</scope>
    <source>
        <strain evidence="6 7">DSM 26154</strain>
    </source>
</reference>
<dbReference type="SUPFAM" id="SSF53098">
    <property type="entry name" value="Ribonuclease H-like"/>
    <property type="match status" value="1"/>
</dbReference>